<evidence type="ECO:0000256" key="20">
    <source>
        <dbReference type="ARBA" id="ARBA00030754"/>
    </source>
</evidence>
<evidence type="ECO:0000256" key="2">
    <source>
        <dbReference type="ARBA" id="ARBA00001946"/>
    </source>
</evidence>
<comment type="cofactor">
    <cofactor evidence="2">
        <name>Mg(2+)</name>
        <dbReference type="ChEBI" id="CHEBI:18420"/>
    </cofactor>
</comment>
<name>A0A8K1PG05_9CIRC</name>
<keyword evidence="9" id="KW-0235">DNA replication</keyword>
<accession>A0A8K1PG05</accession>
<dbReference type="Proteomes" id="UP001157405">
    <property type="component" value="Segment"/>
</dbReference>
<evidence type="ECO:0000256" key="13">
    <source>
        <dbReference type="ARBA" id="ARBA00022759"/>
    </source>
</evidence>
<keyword evidence="7" id="KW-0808">Transferase</keyword>
<dbReference type="GO" id="GO:0005524">
    <property type="term" value="F:ATP binding"/>
    <property type="evidence" value="ECO:0007669"/>
    <property type="project" value="UniProtKB-KW"/>
</dbReference>
<evidence type="ECO:0000256" key="7">
    <source>
        <dbReference type="ARBA" id="ARBA00022679"/>
    </source>
</evidence>
<dbReference type="InterPro" id="IPR000605">
    <property type="entry name" value="Helicase_SF3_ssDNA/RNA_vir"/>
</dbReference>
<evidence type="ECO:0000256" key="18">
    <source>
        <dbReference type="ARBA" id="ARBA00023125"/>
    </source>
</evidence>
<evidence type="ECO:0000256" key="4">
    <source>
        <dbReference type="ARBA" id="ARBA00008545"/>
    </source>
</evidence>
<evidence type="ECO:0000256" key="11">
    <source>
        <dbReference type="ARBA" id="ARBA00022723"/>
    </source>
</evidence>
<evidence type="ECO:0000256" key="16">
    <source>
        <dbReference type="ARBA" id="ARBA00022840"/>
    </source>
</evidence>
<protein>
    <recommendedName>
        <fullName evidence="5">Replication-associated protein</fullName>
    </recommendedName>
    <alternativeName>
        <fullName evidence="20">ATP-dependent helicase Rep</fullName>
    </alternativeName>
    <alternativeName>
        <fullName evidence="21">RepP</fullName>
    </alternativeName>
</protein>
<keyword evidence="18" id="KW-0238">DNA-binding</keyword>
<dbReference type="EMBL" id="MZ350964">
    <property type="protein sequence ID" value="UDN67406.1"/>
    <property type="molecule type" value="Genomic_DNA"/>
</dbReference>
<evidence type="ECO:0000256" key="15">
    <source>
        <dbReference type="ARBA" id="ARBA00022806"/>
    </source>
</evidence>
<keyword evidence="17" id="KW-0190">Covalent protein-DNA linkage</keyword>
<dbReference type="GeneID" id="80544129"/>
<evidence type="ECO:0000256" key="5">
    <source>
        <dbReference type="ARBA" id="ARBA00014531"/>
    </source>
</evidence>
<dbReference type="GO" id="GO:0003723">
    <property type="term" value="F:RNA binding"/>
    <property type="evidence" value="ECO:0007669"/>
    <property type="project" value="InterPro"/>
</dbReference>
<dbReference type="GO" id="GO:0016779">
    <property type="term" value="F:nucleotidyltransferase activity"/>
    <property type="evidence" value="ECO:0007669"/>
    <property type="project" value="UniProtKB-KW"/>
</dbReference>
<dbReference type="PROSITE" id="PS52020">
    <property type="entry name" value="CRESS_DNA_REP"/>
    <property type="match status" value="1"/>
</dbReference>
<dbReference type="GO" id="GO:0006260">
    <property type="term" value="P:DNA replication"/>
    <property type="evidence" value="ECO:0007669"/>
    <property type="project" value="UniProtKB-KW"/>
</dbReference>
<dbReference type="GO" id="GO:0042025">
    <property type="term" value="C:host cell nucleus"/>
    <property type="evidence" value="ECO:0007669"/>
    <property type="project" value="UniProtKB-SubCell"/>
</dbReference>
<dbReference type="GO" id="GO:0003724">
    <property type="term" value="F:RNA helicase activity"/>
    <property type="evidence" value="ECO:0007669"/>
    <property type="project" value="InterPro"/>
</dbReference>
<keyword evidence="15" id="KW-0347">Helicase</keyword>
<keyword evidence="19" id="KW-0511">Multifunctional enzyme</keyword>
<dbReference type="GO" id="GO:0016787">
    <property type="term" value="F:hydrolase activity"/>
    <property type="evidence" value="ECO:0007669"/>
    <property type="project" value="UniProtKB-KW"/>
</dbReference>
<keyword evidence="8" id="KW-0548">Nucleotidyltransferase</keyword>
<evidence type="ECO:0000256" key="21">
    <source>
        <dbReference type="ARBA" id="ARBA00032243"/>
    </source>
</evidence>
<comment type="catalytic activity">
    <reaction evidence="22">
        <text>ATP + H2O = ADP + phosphate + H(+)</text>
        <dbReference type="Rhea" id="RHEA:13065"/>
        <dbReference type="ChEBI" id="CHEBI:15377"/>
        <dbReference type="ChEBI" id="CHEBI:15378"/>
        <dbReference type="ChEBI" id="CHEBI:30616"/>
        <dbReference type="ChEBI" id="CHEBI:43474"/>
        <dbReference type="ChEBI" id="CHEBI:456216"/>
    </reaction>
</comment>
<evidence type="ECO:0000256" key="10">
    <source>
        <dbReference type="ARBA" id="ARBA00022722"/>
    </source>
</evidence>
<dbReference type="Pfam" id="PF00910">
    <property type="entry name" value="RNA_helicase"/>
    <property type="match status" value="1"/>
</dbReference>
<feature type="domain" description="CRESS-DNA virus Rep endonuclease" evidence="23">
    <location>
        <begin position="4"/>
        <end position="101"/>
    </location>
</feature>
<dbReference type="SUPFAM" id="SSF52540">
    <property type="entry name" value="P-loop containing nucleoside triphosphate hydrolases"/>
    <property type="match status" value="1"/>
</dbReference>
<keyword evidence="12" id="KW-0547">Nucleotide-binding</keyword>
<evidence type="ECO:0000256" key="8">
    <source>
        <dbReference type="ARBA" id="ARBA00022695"/>
    </source>
</evidence>
<evidence type="ECO:0000313" key="25">
    <source>
        <dbReference type="Proteomes" id="UP001157405"/>
    </source>
</evidence>
<keyword evidence="14" id="KW-0378">Hydrolase</keyword>
<evidence type="ECO:0000256" key="22">
    <source>
        <dbReference type="ARBA" id="ARBA00049360"/>
    </source>
</evidence>
<keyword evidence="16" id="KW-0067">ATP-binding</keyword>
<evidence type="ECO:0000256" key="19">
    <source>
        <dbReference type="ARBA" id="ARBA00023268"/>
    </source>
</evidence>
<dbReference type="InterPro" id="IPR049912">
    <property type="entry name" value="CRESS_DNA_REP"/>
</dbReference>
<dbReference type="GO" id="GO:0004519">
    <property type="term" value="F:endonuclease activity"/>
    <property type="evidence" value="ECO:0007669"/>
    <property type="project" value="UniProtKB-KW"/>
</dbReference>
<dbReference type="Gene3D" id="3.40.1310.20">
    <property type="match status" value="1"/>
</dbReference>
<sequence length="285" mass="33693">MSQRRQLKRIVFTLNNYDQSDEERIQGQLELYTYAIYGREVAPTTGTRHLQGFINFKTKREFGVIKKLVGNTGHIEPAKGTDQQNQEYCRKGNDYWEHGEPSRQGMRSDLKEVVETVKGAKRLADIVDKHPESYIKYHRGIEKLFGIIGSKTKRDWKTSVFVFFGETGTGKSRAAAEKAGKDVYYKPRGEWWDGYNGEKAVIIDDFYGWLKHDEMLRLMDRYPHQVPIKGGFSEFLSRELYITSNKPWFEWYKPDWFTGQRREAFRRRLDKIYECTFECFIEIKD</sequence>
<dbReference type="RefSeq" id="YP_010805251.1">
    <property type="nucleotide sequence ID" value="NC_077131.1"/>
</dbReference>
<evidence type="ECO:0000259" key="23">
    <source>
        <dbReference type="PROSITE" id="PS52020"/>
    </source>
</evidence>
<dbReference type="KEGG" id="vg:80544129"/>
<keyword evidence="10" id="KW-0540">Nuclease</keyword>
<keyword evidence="11" id="KW-0479">Metal-binding</keyword>
<comment type="subcellular location">
    <subcellularLocation>
        <location evidence="3">Host nucleus</location>
    </subcellularLocation>
</comment>
<keyword evidence="25" id="KW-1185">Reference proteome</keyword>
<evidence type="ECO:0000256" key="6">
    <source>
        <dbReference type="ARBA" id="ARBA00022562"/>
    </source>
</evidence>
<comment type="similarity">
    <text evidence="4">Belongs to the nanoviruses/circoviruses replication-associated protein family.</text>
</comment>
<organism evidence="24 25">
    <name type="scientific">robinz virus RP_259</name>
    <dbReference type="NCBI Taxonomy" id="2886397"/>
    <lineage>
        <taxon>Viruses</taxon>
        <taxon>Monodnaviria</taxon>
        <taxon>Shotokuvirae</taxon>
        <taxon>Cressdnaviricota</taxon>
        <taxon>Arfiviricetes</taxon>
        <taxon>Cirlivirales</taxon>
        <taxon>Circoviridae</taxon>
        <taxon>Cyclovirus</taxon>
        <taxon>Cyclovirus totoi</taxon>
    </lineage>
</organism>
<evidence type="ECO:0000256" key="9">
    <source>
        <dbReference type="ARBA" id="ARBA00022705"/>
    </source>
</evidence>
<evidence type="ECO:0000256" key="17">
    <source>
        <dbReference type="ARBA" id="ARBA00023124"/>
    </source>
</evidence>
<evidence type="ECO:0000256" key="12">
    <source>
        <dbReference type="ARBA" id="ARBA00022741"/>
    </source>
</evidence>
<dbReference type="Pfam" id="PF02407">
    <property type="entry name" value="Viral_Rep"/>
    <property type="match status" value="1"/>
</dbReference>
<reference evidence="24" key="1">
    <citation type="submission" date="2021-06" db="EMBL/GenBank/DDBJ databases">
        <authorList>
            <person name="Custer J.M."/>
            <person name="Kraberger S."/>
            <person name="White R."/>
            <person name="Taylor H."/>
            <person name="Schmidlin K."/>
            <person name="Fontenele R."/>
            <person name="Stainton D."/>
            <person name="Briskie J.V."/>
            <person name="Varsani A."/>
        </authorList>
    </citation>
    <scope>NUCLEOTIDE SEQUENCE</scope>
    <source>
        <strain evidence="24">RP_259</strain>
    </source>
</reference>
<evidence type="ECO:0000313" key="24">
    <source>
        <dbReference type="EMBL" id="UDN67406.1"/>
    </source>
</evidence>
<keyword evidence="6" id="KW-1048">Host nucleus</keyword>
<comment type="cofactor">
    <cofactor evidence="1">
        <name>Mn(2+)</name>
        <dbReference type="ChEBI" id="CHEBI:29035"/>
    </cofactor>
</comment>
<keyword evidence="13" id="KW-0255">Endonuclease</keyword>
<proteinExistence type="inferred from homology"/>
<evidence type="ECO:0000256" key="14">
    <source>
        <dbReference type="ARBA" id="ARBA00022801"/>
    </source>
</evidence>
<evidence type="ECO:0000256" key="1">
    <source>
        <dbReference type="ARBA" id="ARBA00001936"/>
    </source>
</evidence>
<evidence type="ECO:0000256" key="3">
    <source>
        <dbReference type="ARBA" id="ARBA00004147"/>
    </source>
</evidence>
<dbReference type="InterPro" id="IPR027417">
    <property type="entry name" value="P-loop_NTPase"/>
</dbReference>
<dbReference type="GO" id="GO:0046872">
    <property type="term" value="F:metal ion binding"/>
    <property type="evidence" value="ECO:0007669"/>
    <property type="project" value="UniProtKB-KW"/>
</dbReference>
<dbReference type="GO" id="GO:0003677">
    <property type="term" value="F:DNA binding"/>
    <property type="evidence" value="ECO:0007669"/>
    <property type="project" value="UniProtKB-KW"/>
</dbReference>